<comment type="subcellular location">
    <subcellularLocation>
        <location evidence="1">Bacterial flagellum</location>
    </subcellularLocation>
    <subcellularLocation>
        <location evidence="2">Secreted</location>
    </subcellularLocation>
</comment>
<evidence type="ECO:0000256" key="3">
    <source>
        <dbReference type="ARBA" id="ARBA00009677"/>
    </source>
</evidence>
<dbReference type="Pfam" id="PF06429">
    <property type="entry name" value="Flg_bbr_C"/>
    <property type="match status" value="1"/>
</dbReference>
<evidence type="ECO:0000313" key="12">
    <source>
        <dbReference type="Proteomes" id="UP000042527"/>
    </source>
</evidence>
<keyword evidence="10" id="KW-0966">Cell projection</keyword>
<evidence type="ECO:0000256" key="4">
    <source>
        <dbReference type="ARBA" id="ARBA00016244"/>
    </source>
</evidence>
<keyword evidence="7" id="KW-0175">Coiled coil</keyword>
<evidence type="ECO:0000313" key="13">
    <source>
        <dbReference type="Proteomes" id="UP000323594"/>
    </source>
</evidence>
<dbReference type="InterPro" id="IPR053927">
    <property type="entry name" value="FlgK_helical"/>
</dbReference>
<gene>
    <name evidence="10" type="primary">flgK</name>
    <name evidence="11" type="ORF">FUT82_09790</name>
    <name evidence="10" type="ORF">TPHV1_20105</name>
</gene>
<keyword evidence="6" id="KW-0975">Bacterial flagellum</keyword>
<evidence type="ECO:0000256" key="7">
    <source>
        <dbReference type="SAM" id="Coils"/>
    </source>
</evidence>
<evidence type="ECO:0000256" key="5">
    <source>
        <dbReference type="ARBA" id="ARBA00022525"/>
    </source>
</evidence>
<keyword evidence="10" id="KW-0282">Flagellum</keyword>
<dbReference type="PRINTS" id="PR01005">
    <property type="entry name" value="FLGHOOKAP1"/>
</dbReference>
<evidence type="ECO:0000313" key="10">
    <source>
        <dbReference type="EMBL" id="CEM61568.1"/>
    </source>
</evidence>
<dbReference type="OrthoDB" id="9802553at2"/>
<reference evidence="10" key="1">
    <citation type="submission" date="2015-01" db="EMBL/GenBank/DDBJ databases">
        <authorList>
            <person name="Xiang T."/>
            <person name="Song Y."/>
            <person name="Huang L."/>
            <person name="Wang B."/>
            <person name="Wu P."/>
        </authorList>
    </citation>
    <scope>NUCLEOTIDE SEQUENCE [LARGE SCALE GENOMIC DNA]</scope>
    <source>
        <strain evidence="10">V1</strain>
    </source>
</reference>
<dbReference type="NCBIfam" id="TIGR02492">
    <property type="entry name" value="flgK_ends"/>
    <property type="match status" value="1"/>
</dbReference>
<dbReference type="InterPro" id="IPR010810">
    <property type="entry name" value="Flagellin_hook_IN_motif"/>
</dbReference>
<evidence type="ECO:0000256" key="6">
    <source>
        <dbReference type="ARBA" id="ARBA00023143"/>
    </source>
</evidence>
<dbReference type="InterPro" id="IPR010930">
    <property type="entry name" value="Flg_bb/hook_C_dom"/>
</dbReference>
<keyword evidence="10" id="KW-0969">Cilium</keyword>
<reference evidence="11 13" key="3">
    <citation type="submission" date="2019-08" db="EMBL/GenBank/DDBJ databases">
        <authorList>
            <person name="Kuhnert P."/>
        </authorList>
    </citation>
    <scope>NUCLEOTIDE SEQUENCE [LARGE SCALE GENOMIC DNA]</scope>
    <source>
        <strain evidence="11 13">B36.5</strain>
    </source>
</reference>
<evidence type="ECO:0000259" key="9">
    <source>
        <dbReference type="Pfam" id="PF22638"/>
    </source>
</evidence>
<feature type="domain" description="Flagellar hook-associated protein FlgK helical" evidence="9">
    <location>
        <begin position="104"/>
        <end position="330"/>
    </location>
</feature>
<dbReference type="GO" id="GO:0005576">
    <property type="term" value="C:extracellular region"/>
    <property type="evidence" value="ECO:0007669"/>
    <property type="project" value="UniProtKB-SubCell"/>
</dbReference>
<proteinExistence type="inferred from homology"/>
<organism evidence="10 12">
    <name type="scientific">Treponema phagedenis</name>
    <dbReference type="NCBI Taxonomy" id="162"/>
    <lineage>
        <taxon>Bacteria</taxon>
        <taxon>Pseudomonadati</taxon>
        <taxon>Spirochaetota</taxon>
        <taxon>Spirochaetia</taxon>
        <taxon>Spirochaetales</taxon>
        <taxon>Treponemataceae</taxon>
        <taxon>Treponema</taxon>
    </lineage>
</organism>
<dbReference type="AlphaFoldDB" id="A0A0B7GSY7"/>
<feature type="coiled-coil region" evidence="7">
    <location>
        <begin position="172"/>
        <end position="199"/>
    </location>
</feature>
<protein>
    <recommendedName>
        <fullName evidence="4">Flagellar hook-associated protein 1</fullName>
    </recommendedName>
</protein>
<dbReference type="InterPro" id="IPR002371">
    <property type="entry name" value="FlgK"/>
</dbReference>
<reference evidence="12" key="2">
    <citation type="submission" date="2015-01" db="EMBL/GenBank/DDBJ databases">
        <authorList>
            <person name="Manzoor Shahid"/>
            <person name="Zubair Saima"/>
        </authorList>
    </citation>
    <scope>NUCLEOTIDE SEQUENCE [LARGE SCALE GENOMIC DNA]</scope>
    <source>
        <strain evidence="12">V1</strain>
    </source>
</reference>
<name>A0A0B7GSY7_TREPH</name>
<evidence type="ECO:0000313" key="11">
    <source>
        <dbReference type="EMBL" id="QEJ98259.1"/>
    </source>
</evidence>
<evidence type="ECO:0000256" key="1">
    <source>
        <dbReference type="ARBA" id="ARBA00004365"/>
    </source>
</evidence>
<dbReference type="GO" id="GO:0009424">
    <property type="term" value="C:bacterial-type flagellum hook"/>
    <property type="evidence" value="ECO:0007669"/>
    <property type="project" value="InterPro"/>
</dbReference>
<dbReference type="Proteomes" id="UP000042527">
    <property type="component" value="Unassembled WGS sequence"/>
</dbReference>
<dbReference type="Pfam" id="PF07196">
    <property type="entry name" value="Flagellin_IN"/>
    <property type="match status" value="1"/>
</dbReference>
<comment type="similarity">
    <text evidence="3">Belongs to the flagella basal body rod proteins family.</text>
</comment>
<dbReference type="Pfam" id="PF22638">
    <property type="entry name" value="FlgK_D1"/>
    <property type="match status" value="1"/>
</dbReference>
<dbReference type="Proteomes" id="UP000323594">
    <property type="component" value="Chromosome"/>
</dbReference>
<keyword evidence="5" id="KW-0964">Secreted</keyword>
<evidence type="ECO:0000259" key="8">
    <source>
        <dbReference type="Pfam" id="PF06429"/>
    </source>
</evidence>
<dbReference type="EMBL" id="CDNC01000012">
    <property type="protein sequence ID" value="CEM61568.1"/>
    <property type="molecule type" value="Genomic_DNA"/>
</dbReference>
<dbReference type="GO" id="GO:0044780">
    <property type="term" value="P:bacterial-type flagellum assembly"/>
    <property type="evidence" value="ECO:0007669"/>
    <property type="project" value="InterPro"/>
</dbReference>
<evidence type="ECO:0000256" key="2">
    <source>
        <dbReference type="ARBA" id="ARBA00004613"/>
    </source>
</evidence>
<dbReference type="RefSeq" id="WP_044634543.1">
    <property type="nucleotide sequence ID" value="NZ_CDNC01000012.1"/>
</dbReference>
<dbReference type="GO" id="GO:0005198">
    <property type="term" value="F:structural molecule activity"/>
    <property type="evidence" value="ECO:0007669"/>
    <property type="project" value="InterPro"/>
</dbReference>
<dbReference type="SUPFAM" id="SSF64518">
    <property type="entry name" value="Phase 1 flagellin"/>
    <property type="match status" value="1"/>
</dbReference>
<accession>A0A0B7GSY7</accession>
<feature type="domain" description="Flagellar basal-body/hook protein C-terminal" evidence="8">
    <location>
        <begin position="584"/>
        <end position="621"/>
    </location>
</feature>
<dbReference type="EMBL" id="CP042817">
    <property type="protein sequence ID" value="QEJ98259.1"/>
    <property type="molecule type" value="Genomic_DNA"/>
</dbReference>
<keyword evidence="12" id="KW-1185">Reference proteome</keyword>
<dbReference type="PANTHER" id="PTHR30033">
    <property type="entry name" value="FLAGELLAR HOOK-ASSOCIATED PROTEIN 1"/>
    <property type="match status" value="1"/>
</dbReference>
<dbReference type="PANTHER" id="PTHR30033:SF1">
    <property type="entry name" value="FLAGELLAR HOOK-ASSOCIATED PROTEIN 1"/>
    <property type="match status" value="1"/>
</dbReference>
<sequence>MSTFASIELGKRSLFAHKQSVQTAGHNVANSSTPGYTRQRVNLDAFEPLYRPDLSRAETPGQIGQGVTIGSIVRLRDELLDQRIVGQSYDYGYWNTRDPYVQLLEQVYNEPDTTSVRTRMDQFWDSWQELSVYPESAAARQAVITRGQTLTDAIHHQYRGLKGIQDMVNGDIEATVKQINDLTAKIAALNEEIVKSKAMGDNPNDLMDKRDVYVEKLANLIDISVDKRDIDETYVIHTAGLELVQGKTHKTFGLVSGTENDGYANVIWDDSKERAHFASGKLASLIELRDGDIRDEIRKLDTMTMNFVDLVNDVHKNAMGLNGKTGIDFFKEQYFINNIDGNFDRNGDGEYDSSYIFRITGAHPLDPRQQIGLEGSITLSAADGTVEVPYYLTDMVSDLVARINQANAEVVAYLDQNNQLVLKGTTSANPDNPDFVIRYVEDSGRFLAGYAGVLAQSGAAGAYNWEQANAIAALAPEGAQHAVSPIAHPSGWMEINPEVKTDIQNIAAGYPGPEGVPYAGDNRAALAVAKLRNSPVMVGDKRTFDDFFAEAVTAIGLKGEQSQLALETQTAILKELTDMRDAVSGVNIDEELSDIIKFQHGYNASARFIATVNEMLDTIINRMGV</sequence>